<dbReference type="Gene3D" id="3.20.80.10">
    <property type="entry name" value="Regulatory factor, effector binding domain"/>
    <property type="match status" value="1"/>
</dbReference>
<dbReference type="AlphaFoldDB" id="A0A1I5X0M5"/>
<dbReference type="InterPro" id="IPR029442">
    <property type="entry name" value="GyrI-like"/>
</dbReference>
<dbReference type="SUPFAM" id="SSF55136">
    <property type="entry name" value="Probable bacterial effector-binding domain"/>
    <property type="match status" value="1"/>
</dbReference>
<dbReference type="Pfam" id="PF06445">
    <property type="entry name" value="GyrI-like"/>
    <property type="match status" value="1"/>
</dbReference>
<gene>
    <name evidence="2" type="ORF">SAMN04487928_1273</name>
</gene>
<reference evidence="3" key="1">
    <citation type="submission" date="2016-10" db="EMBL/GenBank/DDBJ databases">
        <authorList>
            <person name="Varghese N."/>
            <person name="Submissions S."/>
        </authorList>
    </citation>
    <scope>NUCLEOTIDE SEQUENCE [LARGE SCALE GENOMIC DNA]</scope>
    <source>
        <strain evidence="3">P18</strain>
    </source>
</reference>
<feature type="domain" description="GyrI-like small molecule binding" evidence="1">
    <location>
        <begin position="5"/>
        <end position="79"/>
    </location>
</feature>
<evidence type="ECO:0000259" key="1">
    <source>
        <dbReference type="Pfam" id="PF06445"/>
    </source>
</evidence>
<proteinExistence type="predicted"/>
<dbReference type="Proteomes" id="UP000182624">
    <property type="component" value="Unassembled WGS sequence"/>
</dbReference>
<accession>A0A1I5X0M5</accession>
<dbReference type="EMBL" id="FOXO01000027">
    <property type="protein sequence ID" value="SFQ25257.1"/>
    <property type="molecule type" value="Genomic_DNA"/>
</dbReference>
<evidence type="ECO:0000313" key="2">
    <source>
        <dbReference type="EMBL" id="SFQ25257.1"/>
    </source>
</evidence>
<evidence type="ECO:0000313" key="3">
    <source>
        <dbReference type="Proteomes" id="UP000182624"/>
    </source>
</evidence>
<dbReference type="InterPro" id="IPR011256">
    <property type="entry name" value="Reg_factor_effector_dom_sf"/>
</dbReference>
<sequence>MFFSKVEFLTIEEGLGVQCMHIGSYDDEPATVQMMHDFMEQQGYKLDITEKRLHHEIYLSDARKLAPEKLKTVIRHPIKQKDTSNF</sequence>
<name>A0A1I5X0M5_9FIRM</name>
<protein>
    <submittedName>
        <fullName evidence="2">GyrI-like small molecule binding domain-containing protein</fullName>
    </submittedName>
</protein>
<organism evidence="2 3">
    <name type="scientific">Butyrivibrio proteoclasticus</name>
    <dbReference type="NCBI Taxonomy" id="43305"/>
    <lineage>
        <taxon>Bacteria</taxon>
        <taxon>Bacillati</taxon>
        <taxon>Bacillota</taxon>
        <taxon>Clostridia</taxon>
        <taxon>Lachnospirales</taxon>
        <taxon>Lachnospiraceae</taxon>
        <taxon>Butyrivibrio</taxon>
    </lineage>
</organism>
<keyword evidence="3" id="KW-1185">Reference proteome</keyword>